<comment type="caution">
    <text evidence="2">The sequence shown here is derived from an EMBL/GenBank/DDBJ whole genome shotgun (WGS) entry which is preliminary data.</text>
</comment>
<gene>
    <name evidence="2" type="ORF">L210DRAFT_845869</name>
</gene>
<proteinExistence type="predicted"/>
<organism evidence="2 3">
    <name type="scientific">Boletus edulis BED1</name>
    <dbReference type="NCBI Taxonomy" id="1328754"/>
    <lineage>
        <taxon>Eukaryota</taxon>
        <taxon>Fungi</taxon>
        <taxon>Dikarya</taxon>
        <taxon>Basidiomycota</taxon>
        <taxon>Agaricomycotina</taxon>
        <taxon>Agaricomycetes</taxon>
        <taxon>Agaricomycetidae</taxon>
        <taxon>Boletales</taxon>
        <taxon>Boletineae</taxon>
        <taxon>Boletaceae</taxon>
        <taxon>Boletoideae</taxon>
        <taxon>Boletus</taxon>
    </lineage>
</organism>
<name>A0AAD4GGC6_BOLED</name>
<feature type="region of interest" description="Disordered" evidence="1">
    <location>
        <begin position="464"/>
        <end position="486"/>
    </location>
</feature>
<dbReference type="AlphaFoldDB" id="A0AAD4GGC6"/>
<evidence type="ECO:0000256" key="1">
    <source>
        <dbReference type="SAM" id="MobiDB-lite"/>
    </source>
</evidence>
<feature type="region of interest" description="Disordered" evidence="1">
    <location>
        <begin position="388"/>
        <end position="411"/>
    </location>
</feature>
<keyword evidence="3" id="KW-1185">Reference proteome</keyword>
<feature type="region of interest" description="Disordered" evidence="1">
    <location>
        <begin position="293"/>
        <end position="366"/>
    </location>
</feature>
<feature type="region of interest" description="Disordered" evidence="1">
    <location>
        <begin position="103"/>
        <end position="122"/>
    </location>
</feature>
<protein>
    <submittedName>
        <fullName evidence="2">Uncharacterized protein</fullName>
    </submittedName>
</protein>
<dbReference type="Proteomes" id="UP001194468">
    <property type="component" value="Unassembled WGS sequence"/>
</dbReference>
<evidence type="ECO:0000313" key="2">
    <source>
        <dbReference type="EMBL" id="KAF8442282.1"/>
    </source>
</evidence>
<sequence length="504" mass="55967">MGDYANRHDISVAPRRYLQRQWKRNKPHLPPSDSLPVLRLCPNRPLFVCAQCGFANAWIPLCLWCEWTSTEATKQFEANLPRARRLSAPSRTVPAPRKIRQYPRRMSAESAVSSGSPHAPKNERAFSSITTVLEAFHRDMCHDDRQLDPHHVEAVDRDTIPFSVAPTNSHNAEEETVDGGVHRVATATSMTPPLPTFSFPNVASKPEIGSHKHDSEECGLKKRHRKRLPALCVQPPHTSFRASCHAAERMRLENAVTTPATDSVTSVLMEASSTPRSTGSMAVSDRGYIHSTSSIASSQCSPKRGLRRTKNMTLLPRGSSLSPRSRSPLRESVDIYPRSTVEARQSHAVSPTSSPDRDVPPVRLGHPSRPYYSAIRKDMSRPTSPVFSIAAPRTPSPIPPQVDYLPRGTKSLDCGDRSGIQYARELRPMSMVLSGQTPPMVGSGFSLSGEMELRMNLARWRQEDAPDEPGGYHFRETGRSPKMNMKGRVKQLGRGLKELVLGRS</sequence>
<dbReference type="EMBL" id="WHUW01000009">
    <property type="protein sequence ID" value="KAF8442282.1"/>
    <property type="molecule type" value="Genomic_DNA"/>
</dbReference>
<feature type="compositionally biased region" description="Low complexity" evidence="1">
    <location>
        <begin position="314"/>
        <end position="326"/>
    </location>
</feature>
<reference evidence="2" key="2">
    <citation type="journal article" date="2020" name="Nat. Commun.">
        <title>Large-scale genome sequencing of mycorrhizal fungi provides insights into the early evolution of symbiotic traits.</title>
        <authorList>
            <person name="Miyauchi S."/>
            <person name="Kiss E."/>
            <person name="Kuo A."/>
            <person name="Drula E."/>
            <person name="Kohler A."/>
            <person name="Sanchez-Garcia M."/>
            <person name="Morin E."/>
            <person name="Andreopoulos B."/>
            <person name="Barry K.W."/>
            <person name="Bonito G."/>
            <person name="Buee M."/>
            <person name="Carver A."/>
            <person name="Chen C."/>
            <person name="Cichocki N."/>
            <person name="Clum A."/>
            <person name="Culley D."/>
            <person name="Crous P.W."/>
            <person name="Fauchery L."/>
            <person name="Girlanda M."/>
            <person name="Hayes R.D."/>
            <person name="Keri Z."/>
            <person name="LaButti K."/>
            <person name="Lipzen A."/>
            <person name="Lombard V."/>
            <person name="Magnuson J."/>
            <person name="Maillard F."/>
            <person name="Murat C."/>
            <person name="Nolan M."/>
            <person name="Ohm R.A."/>
            <person name="Pangilinan J."/>
            <person name="Pereira M.F."/>
            <person name="Perotto S."/>
            <person name="Peter M."/>
            <person name="Pfister S."/>
            <person name="Riley R."/>
            <person name="Sitrit Y."/>
            <person name="Stielow J.B."/>
            <person name="Szollosi G."/>
            <person name="Zifcakova L."/>
            <person name="Stursova M."/>
            <person name="Spatafora J.W."/>
            <person name="Tedersoo L."/>
            <person name="Vaario L.M."/>
            <person name="Yamada A."/>
            <person name="Yan M."/>
            <person name="Wang P."/>
            <person name="Xu J."/>
            <person name="Bruns T."/>
            <person name="Baldrian P."/>
            <person name="Vilgalys R."/>
            <person name="Dunand C."/>
            <person name="Henrissat B."/>
            <person name="Grigoriev I.V."/>
            <person name="Hibbett D."/>
            <person name="Nagy L.G."/>
            <person name="Martin F.M."/>
        </authorList>
    </citation>
    <scope>NUCLEOTIDE SEQUENCE</scope>
    <source>
        <strain evidence="2">BED1</strain>
    </source>
</reference>
<evidence type="ECO:0000313" key="3">
    <source>
        <dbReference type="Proteomes" id="UP001194468"/>
    </source>
</evidence>
<reference evidence="2" key="1">
    <citation type="submission" date="2019-10" db="EMBL/GenBank/DDBJ databases">
        <authorList>
            <consortium name="DOE Joint Genome Institute"/>
            <person name="Kuo A."/>
            <person name="Miyauchi S."/>
            <person name="Kiss E."/>
            <person name="Drula E."/>
            <person name="Kohler A."/>
            <person name="Sanchez-Garcia M."/>
            <person name="Andreopoulos B."/>
            <person name="Barry K.W."/>
            <person name="Bonito G."/>
            <person name="Buee M."/>
            <person name="Carver A."/>
            <person name="Chen C."/>
            <person name="Cichocki N."/>
            <person name="Clum A."/>
            <person name="Culley D."/>
            <person name="Crous P.W."/>
            <person name="Fauchery L."/>
            <person name="Girlanda M."/>
            <person name="Hayes R."/>
            <person name="Keri Z."/>
            <person name="LaButti K."/>
            <person name="Lipzen A."/>
            <person name="Lombard V."/>
            <person name="Magnuson J."/>
            <person name="Maillard F."/>
            <person name="Morin E."/>
            <person name="Murat C."/>
            <person name="Nolan M."/>
            <person name="Ohm R."/>
            <person name="Pangilinan J."/>
            <person name="Pereira M."/>
            <person name="Perotto S."/>
            <person name="Peter M."/>
            <person name="Riley R."/>
            <person name="Sitrit Y."/>
            <person name="Stielow B."/>
            <person name="Szollosi G."/>
            <person name="Zifcakova L."/>
            <person name="Stursova M."/>
            <person name="Spatafora J.W."/>
            <person name="Tedersoo L."/>
            <person name="Vaario L.-M."/>
            <person name="Yamada A."/>
            <person name="Yan M."/>
            <person name="Wang P."/>
            <person name="Xu J."/>
            <person name="Bruns T."/>
            <person name="Baldrian P."/>
            <person name="Vilgalys R."/>
            <person name="Henrissat B."/>
            <person name="Grigoriev I.V."/>
            <person name="Hibbett D."/>
            <person name="Nagy L.G."/>
            <person name="Martin F.M."/>
        </authorList>
    </citation>
    <scope>NUCLEOTIDE SEQUENCE</scope>
    <source>
        <strain evidence="2">BED1</strain>
    </source>
</reference>
<accession>A0AAD4GGC6</accession>